<proteinExistence type="predicted"/>
<evidence type="ECO:0000313" key="2">
    <source>
        <dbReference type="EMBL" id="GIK01594.1"/>
    </source>
</evidence>
<reference evidence="2 3" key="1">
    <citation type="submission" date="2021-02" db="EMBL/GenBank/DDBJ databases">
        <title>Pan-genome distribution and transcriptional activeness of fungal secondary metabolism genes in Aspergillus section Fumigati.</title>
        <authorList>
            <person name="Takahashi H."/>
            <person name="Umemura M."/>
            <person name="Ninomiya A."/>
            <person name="Kusuya Y."/>
            <person name="Urayama S."/>
            <person name="Shimizu M."/>
            <person name="Watanabe A."/>
            <person name="Kamei K."/>
            <person name="Yaguchi T."/>
            <person name="Hagiwara D."/>
        </authorList>
    </citation>
    <scope>NUCLEOTIDE SEQUENCE [LARGE SCALE GENOMIC DNA]</scope>
    <source>
        <strain evidence="2 3">IFM 47045</strain>
    </source>
</reference>
<evidence type="ECO:0000313" key="3">
    <source>
        <dbReference type="Proteomes" id="UP000710440"/>
    </source>
</evidence>
<keyword evidence="1" id="KW-1133">Transmembrane helix</keyword>
<comment type="caution">
    <text evidence="2">The sequence shown here is derived from an EMBL/GenBank/DDBJ whole genome shotgun (WGS) entry which is preliminary data.</text>
</comment>
<keyword evidence="1" id="KW-0472">Membrane</keyword>
<dbReference type="InterPro" id="IPR021848">
    <property type="entry name" value="HODM_asu-like"/>
</dbReference>
<dbReference type="OrthoDB" id="5043642at2759"/>
<gene>
    <name evidence="2" type="ORF">Aspvir_005632</name>
</gene>
<accession>A0A9P3BSS2</accession>
<dbReference type="AlphaFoldDB" id="A0A9P3BSS2"/>
<sequence>MSTAGFQYLESWRLQLERNPSIILFLVLGIGTFAFAFAFASAYYRKIKVRLRLAILLIPITNTSQTIPSKHETSSEAETGYSPITPLSTFNWETTEPLVFRPFKPKYHLTMALSTIPISDLIPMDKTYKERMALRASLLEEYPDVVLGVHGEADPRIRRAVGELYGFVMGTYLPTRYPTMFSLSVSANHSTTLVKNKVTGKSYPVEIDMAQRQAVRKALEILGQTVDEDFLLLLPDTRGKDSEKESEESYFLAAYTAYFPSGFDTRTKLGLRLAAIHDPVPGYKEKLERSMDRFFARVEVGKVVARVNWSITTETGLFAAFGGVHGSTEASAKAAGKEEIEPGMLDVDSTVLRCERQTLHRLPRSKALVFAFHTYTYPLQTIKDEGLGEELATAIDGLKAGNVPGMHWYKRGSVWGEAVKHFLRR</sequence>
<dbReference type="RefSeq" id="XP_043124780.1">
    <property type="nucleotide sequence ID" value="XM_043268845.1"/>
</dbReference>
<dbReference type="Pfam" id="PF11927">
    <property type="entry name" value="HODM_asu-like"/>
    <property type="match status" value="1"/>
</dbReference>
<organism evidence="2 3">
    <name type="scientific">Aspergillus viridinutans</name>
    <dbReference type="NCBI Taxonomy" id="75553"/>
    <lineage>
        <taxon>Eukaryota</taxon>
        <taxon>Fungi</taxon>
        <taxon>Dikarya</taxon>
        <taxon>Ascomycota</taxon>
        <taxon>Pezizomycotina</taxon>
        <taxon>Eurotiomycetes</taxon>
        <taxon>Eurotiomycetidae</taxon>
        <taxon>Eurotiales</taxon>
        <taxon>Aspergillaceae</taxon>
        <taxon>Aspergillus</taxon>
        <taxon>Aspergillus subgen. Fumigati</taxon>
    </lineage>
</organism>
<keyword evidence="1" id="KW-0812">Transmembrane</keyword>
<keyword evidence="3" id="KW-1185">Reference proteome</keyword>
<protein>
    <submittedName>
        <fullName evidence="2">Uncharacterized protein</fullName>
    </submittedName>
</protein>
<feature type="transmembrane region" description="Helical" evidence="1">
    <location>
        <begin position="22"/>
        <end position="44"/>
    </location>
</feature>
<dbReference type="EMBL" id="BOPL01000003">
    <property type="protein sequence ID" value="GIK01594.1"/>
    <property type="molecule type" value="Genomic_DNA"/>
</dbReference>
<name>A0A9P3BSS2_ASPVI</name>
<dbReference type="GeneID" id="66933614"/>
<evidence type="ECO:0000256" key="1">
    <source>
        <dbReference type="SAM" id="Phobius"/>
    </source>
</evidence>
<dbReference type="Proteomes" id="UP000710440">
    <property type="component" value="Unassembled WGS sequence"/>
</dbReference>